<proteinExistence type="predicted"/>
<dbReference type="EMBL" id="CP038486">
    <property type="protein sequence ID" value="QFZ27054.1"/>
    <property type="molecule type" value="Genomic_DNA"/>
</dbReference>
<gene>
    <name evidence="1" type="ORF">EJF14_30008</name>
</gene>
<reference evidence="2" key="1">
    <citation type="journal article" date="2019" name="MBio">
        <title>Comparative genomics for the elucidation of multidrug resistance (MDR) in Candida lusitaniae.</title>
        <authorList>
            <person name="Kannan A."/>
            <person name="Asner S.A."/>
            <person name="Trachsel E."/>
            <person name="Kelly S."/>
            <person name="Parker J."/>
            <person name="Sanglard D."/>
        </authorList>
    </citation>
    <scope>NUCLEOTIDE SEQUENCE [LARGE SCALE GENOMIC DNA]</scope>
    <source>
        <strain evidence="2">P1</strain>
    </source>
</reference>
<keyword evidence="1" id="KW-0812">Transmembrane</keyword>
<keyword evidence="2" id="KW-1185">Reference proteome</keyword>
<keyword evidence="1" id="KW-0472">Membrane</keyword>
<organism evidence="1 2">
    <name type="scientific">Clavispora lusitaniae</name>
    <name type="common">Candida lusitaniae</name>
    <dbReference type="NCBI Taxonomy" id="36911"/>
    <lineage>
        <taxon>Eukaryota</taxon>
        <taxon>Fungi</taxon>
        <taxon>Dikarya</taxon>
        <taxon>Ascomycota</taxon>
        <taxon>Saccharomycotina</taxon>
        <taxon>Pichiomycetes</taxon>
        <taxon>Metschnikowiaceae</taxon>
        <taxon>Clavispora</taxon>
    </lineage>
</organism>
<accession>A0ACD0WIB2</accession>
<name>A0ACD0WIB2_CLALS</name>
<evidence type="ECO:0000313" key="2">
    <source>
        <dbReference type="Proteomes" id="UP000326582"/>
    </source>
</evidence>
<evidence type="ECO:0000313" key="1">
    <source>
        <dbReference type="EMBL" id="QFZ27054.1"/>
    </source>
</evidence>
<dbReference type="Proteomes" id="UP000326582">
    <property type="component" value="Chromosome 3"/>
</dbReference>
<protein>
    <submittedName>
        <fullName evidence="1">Ferric cupric reductase transmembrane component</fullName>
    </submittedName>
</protein>
<sequence length="663" mass="76171">MAVNFADQYFVEKSRGYKYQYSAMALSFLVPLFHGILFFWIPWGLRHLRDTSGLRFKPYFTFIKCFDSMNRVFKIRFFGKDYYYQPSLLIVILAHLAINVEFCFLQTKDLTNFPFYYTVGKRFGRLAVANLPCILLLVAHGNIISALSGLPLDKTVFFHKYLGRMMFVFTTIHMVISLKYWLDLKFYIMVQIPPQIFGFISYSCLGMLNVASFRFIRNFAFDFFFVEHRIFNFIMLLFAYFHNGANHLLVLLGVHLVVLDRIVARVMGILHKRKGPTKGISDFEILDETTLRITIPIKVFDSDQRKWWWCIVPRYGNWRAGQHILLNVSKVSLFQYHPFTIASLSDSGKMVILMKVRKGFTRKLKLKLLKMKEEKSKEDEESIGELTDISSTGIVEVESESSSQAENESANSKSLLVKETTCEIEELNPSESAIKEILTDFPKPHILTLKAGINGPVGGNYPPLTKFDSVIFLSAGSGASFTLPVALDLLKVNKERDLVDDYLYRPQKTKIKIVMAIKKLKNLQWYDHLWEEFIPFITAGKVHLIVQVTQENPEPVESSSEKSFSATEGEKNPFSSSRVRTYSSISSSSFGNESNFTILYGRPDLKEYISRGIQEECDKNYRKAFACLGCGPTAFNGEIHRICEKDKWIDAAPQVYCYTESFG</sequence>